<dbReference type="InterPro" id="IPR003439">
    <property type="entry name" value="ABC_transporter-like_ATP-bd"/>
</dbReference>
<gene>
    <name evidence="15" type="ORF">HUG10_16960</name>
</gene>
<dbReference type="OrthoDB" id="18209at2157"/>
<protein>
    <recommendedName>
        <fullName evidence="11">Nickel import system ATP-binding protein NikD</fullName>
        <ecNumber evidence="10">7.2.2.11</ecNumber>
    </recommendedName>
</protein>
<keyword evidence="6" id="KW-1278">Translocase</keyword>
<dbReference type="InterPro" id="IPR050388">
    <property type="entry name" value="ABC_Ni/Peptide_Import"/>
</dbReference>
<evidence type="ECO:0000256" key="12">
    <source>
        <dbReference type="ARBA" id="ARBA00048610"/>
    </source>
</evidence>
<evidence type="ECO:0000256" key="10">
    <source>
        <dbReference type="ARBA" id="ARBA00039098"/>
    </source>
</evidence>
<keyword evidence="4" id="KW-0547">Nucleotide-binding</keyword>
<evidence type="ECO:0000256" key="2">
    <source>
        <dbReference type="ARBA" id="ARBA00022448"/>
    </source>
</evidence>
<sequence>MTHDNVLEIRNASVSFEMDRGTATVLNGVDLDVGREEIVGIVGESGSGKSMLASAMLDAVEEPGELAGEVTYYPRDGDPVDVLSLSEEGLRTLRWEEIAMVFQGAMSSFNPTMKIGGHFRETLEAHDYDVGVGMDRARDLLSDLYLDPERVLSAHPHELSGGMSQRALIALSLVLEPDVLVMDEPTAALDLLMQRSILALLSDIQEKHDLSVVFITHDLPLVAGLADRLAVLYAFEIVERGPAGSVLRDASHPYTRALLSAVPNLDAPLDSMRAIDGSAPDPVHTPAGCSYAPRCPLSTEECLNVDPDPRSVGENHTARCHHWEDAAEAVPFALADDAAESSDAPGSSGSTDAATDGGPGVGR</sequence>
<dbReference type="Pfam" id="PF08352">
    <property type="entry name" value="oligo_HPY"/>
    <property type="match status" value="1"/>
</dbReference>
<dbReference type="KEGG" id="halg:HUG10_16960"/>
<evidence type="ECO:0000256" key="4">
    <source>
        <dbReference type="ARBA" id="ARBA00022741"/>
    </source>
</evidence>
<evidence type="ECO:0000256" key="1">
    <source>
        <dbReference type="ARBA" id="ARBA00004202"/>
    </source>
</evidence>
<dbReference type="PROSITE" id="PS50893">
    <property type="entry name" value="ABC_TRANSPORTER_2"/>
    <property type="match status" value="1"/>
</dbReference>
<comment type="subunit">
    <text evidence="9">The complex is composed of two ATP-binding proteins (NikD and NikE), two transmembrane proteins (NikB and NikC) and a solute-binding protein (NikA).</text>
</comment>
<feature type="domain" description="ABC transporter" evidence="14">
    <location>
        <begin position="9"/>
        <end position="259"/>
    </location>
</feature>
<dbReference type="PANTHER" id="PTHR43297">
    <property type="entry name" value="OLIGOPEPTIDE TRANSPORT ATP-BINDING PROTEIN APPD"/>
    <property type="match status" value="1"/>
</dbReference>
<keyword evidence="2" id="KW-0813">Transport</keyword>
<evidence type="ECO:0000313" key="16">
    <source>
        <dbReference type="Proteomes" id="UP000509750"/>
    </source>
</evidence>
<evidence type="ECO:0000259" key="14">
    <source>
        <dbReference type="PROSITE" id="PS50893"/>
    </source>
</evidence>
<dbReference type="PANTHER" id="PTHR43297:SF13">
    <property type="entry name" value="NICKEL ABC TRANSPORTER, ATP-BINDING PROTEIN"/>
    <property type="match status" value="1"/>
</dbReference>
<evidence type="ECO:0000256" key="11">
    <source>
        <dbReference type="ARBA" id="ARBA00044143"/>
    </source>
</evidence>
<keyword evidence="7" id="KW-0406">Ion transport</keyword>
<keyword evidence="8" id="KW-0472">Membrane</keyword>
<comment type="subcellular location">
    <subcellularLocation>
        <location evidence="1">Cell membrane</location>
        <topology evidence="1">Peripheral membrane protein</topology>
    </subcellularLocation>
</comment>
<organism evidence="15 16">
    <name type="scientific">Halorarum halophilum</name>
    <dbReference type="NCBI Taxonomy" id="2743090"/>
    <lineage>
        <taxon>Archaea</taxon>
        <taxon>Methanobacteriati</taxon>
        <taxon>Methanobacteriota</taxon>
        <taxon>Stenosarchaea group</taxon>
        <taxon>Halobacteria</taxon>
        <taxon>Halobacteriales</taxon>
        <taxon>Haloferacaceae</taxon>
        <taxon>Halorarum</taxon>
    </lineage>
</organism>
<dbReference type="GO" id="GO:0016887">
    <property type="term" value="F:ATP hydrolysis activity"/>
    <property type="evidence" value="ECO:0007669"/>
    <property type="project" value="InterPro"/>
</dbReference>
<evidence type="ECO:0000256" key="7">
    <source>
        <dbReference type="ARBA" id="ARBA00023065"/>
    </source>
</evidence>
<evidence type="ECO:0000256" key="6">
    <source>
        <dbReference type="ARBA" id="ARBA00022967"/>
    </source>
</evidence>
<proteinExistence type="predicted"/>
<evidence type="ECO:0000256" key="3">
    <source>
        <dbReference type="ARBA" id="ARBA00022475"/>
    </source>
</evidence>
<dbReference type="Pfam" id="PF00005">
    <property type="entry name" value="ABC_tran"/>
    <property type="match status" value="1"/>
</dbReference>
<dbReference type="GO" id="GO:0015413">
    <property type="term" value="F:ABC-type nickel transporter activity"/>
    <property type="evidence" value="ECO:0007669"/>
    <property type="project" value="UniProtKB-EC"/>
</dbReference>
<dbReference type="NCBIfam" id="TIGR01727">
    <property type="entry name" value="oligo_HPY"/>
    <property type="match status" value="1"/>
</dbReference>
<dbReference type="Gene3D" id="3.40.50.300">
    <property type="entry name" value="P-loop containing nucleotide triphosphate hydrolases"/>
    <property type="match status" value="1"/>
</dbReference>
<keyword evidence="16" id="KW-1185">Reference proteome</keyword>
<dbReference type="InterPro" id="IPR013563">
    <property type="entry name" value="Oligopep_ABC_C"/>
</dbReference>
<evidence type="ECO:0000256" key="13">
    <source>
        <dbReference type="SAM" id="MobiDB-lite"/>
    </source>
</evidence>
<dbReference type="InterPro" id="IPR003593">
    <property type="entry name" value="AAA+_ATPase"/>
</dbReference>
<evidence type="ECO:0000256" key="9">
    <source>
        <dbReference type="ARBA" id="ARBA00038669"/>
    </source>
</evidence>
<reference evidence="15 16" key="1">
    <citation type="submission" date="2020-07" db="EMBL/GenBank/DDBJ databases">
        <title>Gai3-2, isolated from salt lake.</title>
        <authorList>
            <person name="Cui H."/>
            <person name="Shi X."/>
        </authorList>
    </citation>
    <scope>NUCLEOTIDE SEQUENCE [LARGE SCALE GENOMIC DNA]</scope>
    <source>
        <strain evidence="15 16">Gai3-2</strain>
    </source>
</reference>
<keyword evidence="3" id="KW-1003">Cell membrane</keyword>
<dbReference type="EC" id="7.2.2.11" evidence="10"/>
<dbReference type="Proteomes" id="UP000509750">
    <property type="component" value="Chromosome"/>
</dbReference>
<evidence type="ECO:0000313" key="15">
    <source>
        <dbReference type="EMBL" id="QLG29116.1"/>
    </source>
</evidence>
<evidence type="ECO:0000256" key="8">
    <source>
        <dbReference type="ARBA" id="ARBA00023136"/>
    </source>
</evidence>
<name>A0A7D5KHF7_9EURY</name>
<dbReference type="AlphaFoldDB" id="A0A7D5KHF7"/>
<dbReference type="RefSeq" id="WP_179170690.1">
    <property type="nucleotide sequence ID" value="NZ_CP058529.1"/>
</dbReference>
<dbReference type="GeneID" id="56030559"/>
<dbReference type="EMBL" id="CP058529">
    <property type="protein sequence ID" value="QLG29116.1"/>
    <property type="molecule type" value="Genomic_DNA"/>
</dbReference>
<dbReference type="GO" id="GO:0005524">
    <property type="term" value="F:ATP binding"/>
    <property type="evidence" value="ECO:0007669"/>
    <property type="project" value="UniProtKB-KW"/>
</dbReference>
<dbReference type="SUPFAM" id="SSF52540">
    <property type="entry name" value="P-loop containing nucleoside triphosphate hydrolases"/>
    <property type="match status" value="1"/>
</dbReference>
<dbReference type="CDD" id="cd03257">
    <property type="entry name" value="ABC_NikE_OppD_transporters"/>
    <property type="match status" value="1"/>
</dbReference>
<evidence type="ECO:0000256" key="5">
    <source>
        <dbReference type="ARBA" id="ARBA00022840"/>
    </source>
</evidence>
<dbReference type="InterPro" id="IPR027417">
    <property type="entry name" value="P-loop_NTPase"/>
</dbReference>
<dbReference type="GO" id="GO:0015833">
    <property type="term" value="P:peptide transport"/>
    <property type="evidence" value="ECO:0007669"/>
    <property type="project" value="InterPro"/>
</dbReference>
<keyword evidence="5 15" id="KW-0067">ATP-binding</keyword>
<dbReference type="GO" id="GO:0005886">
    <property type="term" value="C:plasma membrane"/>
    <property type="evidence" value="ECO:0007669"/>
    <property type="project" value="UniProtKB-SubCell"/>
</dbReference>
<feature type="region of interest" description="Disordered" evidence="13">
    <location>
        <begin position="333"/>
        <end position="363"/>
    </location>
</feature>
<dbReference type="PROSITE" id="PS00211">
    <property type="entry name" value="ABC_TRANSPORTER_1"/>
    <property type="match status" value="1"/>
</dbReference>
<dbReference type="InterPro" id="IPR017871">
    <property type="entry name" value="ABC_transporter-like_CS"/>
</dbReference>
<dbReference type="SMART" id="SM00382">
    <property type="entry name" value="AAA"/>
    <property type="match status" value="1"/>
</dbReference>
<accession>A0A7D5KHF7</accession>
<feature type="compositionally biased region" description="Low complexity" evidence="13">
    <location>
        <begin position="333"/>
        <end position="354"/>
    </location>
</feature>
<comment type="catalytic activity">
    <reaction evidence="12">
        <text>Ni(2+)(out) + ATP + H2O = Ni(2+)(in) + ADP + phosphate + H(+)</text>
        <dbReference type="Rhea" id="RHEA:15557"/>
        <dbReference type="ChEBI" id="CHEBI:15377"/>
        <dbReference type="ChEBI" id="CHEBI:15378"/>
        <dbReference type="ChEBI" id="CHEBI:30616"/>
        <dbReference type="ChEBI" id="CHEBI:43474"/>
        <dbReference type="ChEBI" id="CHEBI:49786"/>
        <dbReference type="ChEBI" id="CHEBI:456216"/>
        <dbReference type="EC" id="7.2.2.11"/>
    </reaction>
    <physiologicalReaction direction="left-to-right" evidence="12">
        <dbReference type="Rhea" id="RHEA:15558"/>
    </physiologicalReaction>
</comment>